<proteinExistence type="predicted"/>
<dbReference type="EMBL" id="JBHRXZ010000012">
    <property type="protein sequence ID" value="MFC3607054.1"/>
    <property type="molecule type" value="Genomic_DNA"/>
</dbReference>
<accession>A0ABV7T2K9</accession>
<protein>
    <submittedName>
        <fullName evidence="2">MOSC domain-containing protein</fullName>
    </submittedName>
</protein>
<dbReference type="Pfam" id="PF03473">
    <property type="entry name" value="MOSC"/>
    <property type="match status" value="1"/>
</dbReference>
<name>A0ABV7T2K9_9GAMM</name>
<dbReference type="Pfam" id="PF03476">
    <property type="entry name" value="MOSC_N"/>
    <property type="match status" value="1"/>
</dbReference>
<keyword evidence="3" id="KW-1185">Reference proteome</keyword>
<gene>
    <name evidence="2" type="ORF">ACFOMF_04555</name>
</gene>
<dbReference type="InterPro" id="IPR005302">
    <property type="entry name" value="MoCF_Sase_C"/>
</dbReference>
<reference evidence="3" key="1">
    <citation type="journal article" date="2019" name="Int. J. Syst. Evol. Microbiol.">
        <title>The Global Catalogue of Microorganisms (GCM) 10K type strain sequencing project: providing services to taxonomists for standard genome sequencing and annotation.</title>
        <authorList>
            <consortium name="The Broad Institute Genomics Platform"/>
            <consortium name="The Broad Institute Genome Sequencing Center for Infectious Disease"/>
            <person name="Wu L."/>
            <person name="Ma J."/>
        </authorList>
    </citation>
    <scope>NUCLEOTIDE SEQUENCE [LARGE SCALE GENOMIC DNA]</scope>
    <source>
        <strain evidence="3">KCTC 42447</strain>
    </source>
</reference>
<dbReference type="PANTHER" id="PTHR14237">
    <property type="entry name" value="MOLYBDOPTERIN COFACTOR SULFURASE MOSC"/>
    <property type="match status" value="1"/>
</dbReference>
<evidence type="ECO:0000313" key="2">
    <source>
        <dbReference type="EMBL" id="MFC3607054.1"/>
    </source>
</evidence>
<dbReference type="RefSeq" id="WP_386361673.1">
    <property type="nucleotide sequence ID" value="NZ_JBHRXZ010000012.1"/>
</dbReference>
<dbReference type="InterPro" id="IPR005303">
    <property type="entry name" value="MOCOS_middle"/>
</dbReference>
<evidence type="ECO:0000313" key="3">
    <source>
        <dbReference type="Proteomes" id="UP001595630"/>
    </source>
</evidence>
<organism evidence="2 3">
    <name type="scientific">Stutzerimonas tarimensis</name>
    <dbReference type="NCBI Taxonomy" id="1507735"/>
    <lineage>
        <taxon>Bacteria</taxon>
        <taxon>Pseudomonadati</taxon>
        <taxon>Pseudomonadota</taxon>
        <taxon>Gammaproteobacteria</taxon>
        <taxon>Pseudomonadales</taxon>
        <taxon>Pseudomonadaceae</taxon>
        <taxon>Stutzerimonas</taxon>
    </lineage>
</organism>
<dbReference type="PROSITE" id="PS51340">
    <property type="entry name" value="MOSC"/>
    <property type="match status" value="1"/>
</dbReference>
<dbReference type="PANTHER" id="PTHR14237:SF19">
    <property type="entry name" value="MITOCHONDRIAL AMIDOXIME REDUCING COMPONENT 1"/>
    <property type="match status" value="1"/>
</dbReference>
<dbReference type="SUPFAM" id="SSF141673">
    <property type="entry name" value="MOSC N-terminal domain-like"/>
    <property type="match status" value="1"/>
</dbReference>
<dbReference type="Proteomes" id="UP001595630">
    <property type="component" value="Unassembled WGS sequence"/>
</dbReference>
<evidence type="ECO:0000259" key="1">
    <source>
        <dbReference type="PROSITE" id="PS51340"/>
    </source>
</evidence>
<comment type="caution">
    <text evidence="2">The sequence shown here is derived from an EMBL/GenBank/DDBJ whole genome shotgun (WGS) entry which is preliminary data.</text>
</comment>
<sequence length="266" mass="28925">MQLSALYRYPLKSAAGESMGSALSDALGLAGDRRWMLAEADSGRFVSQRNFPRLGLLQARLVANGLTVVAPGLDRLTVAQPDADSPARRVQIWGEQADALDAGNEAAARLGSWLGLRCRLVYLPLQQGVPVDTRYAAHGERTGFSDGFPFLLIGQASLEDLSERVGRELDMRRFRPNLVVQGAPAYAEDQWRRIRIGPVTFRVVKPCTRCIITTLDPDSGSRDSGGEPLATLARYRKGEGGVLFGQNLIAENTGELKLGMSVEVLE</sequence>
<dbReference type="InterPro" id="IPR011037">
    <property type="entry name" value="Pyrv_Knase-like_insert_dom_sf"/>
</dbReference>
<feature type="domain" description="MOSC" evidence="1">
    <location>
        <begin position="123"/>
        <end position="265"/>
    </location>
</feature>
<dbReference type="SUPFAM" id="SSF50800">
    <property type="entry name" value="PK beta-barrel domain-like"/>
    <property type="match status" value="1"/>
</dbReference>